<sequence>MQNYFQKSIKDRLCIRNKTQWTQKEQLRKQRQTLHLITTQPFCLFATRF</sequence>
<organism evidence="1">
    <name type="scientific">Rhizophora mucronata</name>
    <name type="common">Asiatic mangrove</name>
    <dbReference type="NCBI Taxonomy" id="61149"/>
    <lineage>
        <taxon>Eukaryota</taxon>
        <taxon>Viridiplantae</taxon>
        <taxon>Streptophyta</taxon>
        <taxon>Embryophyta</taxon>
        <taxon>Tracheophyta</taxon>
        <taxon>Spermatophyta</taxon>
        <taxon>Magnoliopsida</taxon>
        <taxon>eudicotyledons</taxon>
        <taxon>Gunneridae</taxon>
        <taxon>Pentapetalae</taxon>
        <taxon>rosids</taxon>
        <taxon>fabids</taxon>
        <taxon>Malpighiales</taxon>
        <taxon>Rhizophoraceae</taxon>
        <taxon>Rhizophora</taxon>
    </lineage>
</organism>
<evidence type="ECO:0000313" key="1">
    <source>
        <dbReference type="EMBL" id="MBW92134.1"/>
    </source>
</evidence>
<dbReference type="EMBL" id="GGEC01011651">
    <property type="protein sequence ID" value="MBW92134.1"/>
    <property type="molecule type" value="Transcribed_RNA"/>
</dbReference>
<accession>A0A2P2JFB3</accession>
<protein>
    <submittedName>
        <fullName evidence="1">Uncharacterized protein</fullName>
    </submittedName>
</protein>
<name>A0A2P2JFB3_RHIMU</name>
<dbReference type="AlphaFoldDB" id="A0A2P2JFB3"/>
<proteinExistence type="predicted"/>
<reference evidence="1" key="1">
    <citation type="submission" date="2018-02" db="EMBL/GenBank/DDBJ databases">
        <title>Rhizophora mucronata_Transcriptome.</title>
        <authorList>
            <person name="Meera S.P."/>
            <person name="Sreeshan A."/>
            <person name="Augustine A."/>
        </authorList>
    </citation>
    <scope>NUCLEOTIDE SEQUENCE</scope>
    <source>
        <tissue evidence="1">Leaf</tissue>
    </source>
</reference>